<dbReference type="SMART" id="SM01282">
    <property type="entry name" value="DBB"/>
    <property type="match status" value="1"/>
</dbReference>
<dbReference type="PROSITE" id="PS51376">
    <property type="entry name" value="DBB"/>
    <property type="match status" value="1"/>
</dbReference>
<feature type="domain" description="DBB" evidence="3">
    <location>
        <begin position="286"/>
        <end position="424"/>
    </location>
</feature>
<keyword evidence="5" id="KW-1185">Reference proteome</keyword>
<dbReference type="GO" id="GO:0005068">
    <property type="term" value="F:transmembrane receptor protein tyrosine kinase adaptor activity"/>
    <property type="evidence" value="ECO:0007669"/>
    <property type="project" value="TreeGrafter"/>
</dbReference>
<comment type="caution">
    <text evidence="4">The sequence shown here is derived from an EMBL/GenBank/DDBJ whole genome shotgun (WGS) entry which is preliminary data.</text>
</comment>
<evidence type="ECO:0000256" key="2">
    <source>
        <dbReference type="SAM" id="MobiDB-lite"/>
    </source>
</evidence>
<feature type="region of interest" description="Disordered" evidence="2">
    <location>
        <begin position="1"/>
        <end position="110"/>
    </location>
</feature>
<dbReference type="GO" id="GO:0005104">
    <property type="term" value="F:fibroblast growth factor receptor binding"/>
    <property type="evidence" value="ECO:0007669"/>
    <property type="project" value="TreeGrafter"/>
</dbReference>
<feature type="compositionally biased region" description="Polar residues" evidence="2">
    <location>
        <begin position="839"/>
        <end position="853"/>
    </location>
</feature>
<reference evidence="4" key="1">
    <citation type="submission" date="2023-10" db="EMBL/GenBank/DDBJ databases">
        <title>Genome assemblies of two species of porcelain crab, Petrolisthes cinctipes and Petrolisthes manimaculis (Anomura: Porcellanidae).</title>
        <authorList>
            <person name="Angst P."/>
        </authorList>
    </citation>
    <scope>NUCLEOTIDE SEQUENCE</scope>
    <source>
        <strain evidence="4">PB745_01</strain>
        <tissue evidence="4">Gill</tissue>
    </source>
</reference>
<feature type="region of interest" description="Disordered" evidence="2">
    <location>
        <begin position="509"/>
        <end position="538"/>
    </location>
</feature>
<evidence type="ECO:0000256" key="1">
    <source>
        <dbReference type="ARBA" id="ARBA00022553"/>
    </source>
</evidence>
<dbReference type="InterPro" id="IPR017893">
    <property type="entry name" value="DBB_domain"/>
</dbReference>
<protein>
    <recommendedName>
        <fullName evidence="3">DBB domain-containing protein</fullName>
    </recommendedName>
</protein>
<dbReference type="Pfam" id="PF14545">
    <property type="entry name" value="DBB"/>
    <property type="match status" value="1"/>
</dbReference>
<dbReference type="InterPro" id="IPR052446">
    <property type="entry name" value="B-cell_PI3K-Signaling_Adptrs"/>
</dbReference>
<feature type="region of interest" description="Disordered" evidence="2">
    <location>
        <begin position="826"/>
        <end position="872"/>
    </location>
</feature>
<evidence type="ECO:0000313" key="5">
    <source>
        <dbReference type="Proteomes" id="UP001286313"/>
    </source>
</evidence>
<feature type="region of interest" description="Disordered" evidence="2">
    <location>
        <begin position="901"/>
        <end position="957"/>
    </location>
</feature>
<feature type="compositionally biased region" description="Polar residues" evidence="2">
    <location>
        <begin position="79"/>
        <end position="110"/>
    </location>
</feature>
<dbReference type="Proteomes" id="UP001286313">
    <property type="component" value="Unassembled WGS sequence"/>
</dbReference>
<feature type="compositionally biased region" description="Basic residues" evidence="2">
    <location>
        <begin position="854"/>
        <end position="863"/>
    </location>
</feature>
<dbReference type="InterPro" id="IPR041340">
    <property type="entry name" value="PIK3AP1_TIR"/>
</dbReference>
<evidence type="ECO:0000313" key="4">
    <source>
        <dbReference type="EMBL" id="KAK3867592.1"/>
    </source>
</evidence>
<evidence type="ECO:0000259" key="3">
    <source>
        <dbReference type="PROSITE" id="PS51376"/>
    </source>
</evidence>
<sequence>MYTPASPFFSSTNSNQLHGTDRPSFRFSNRNPSHASSNIDTTSSRQNRIHSNDLGKIRSNHWMPSPPPNRHNRSRSLPLSQIRSTSSGTESLQLSPTISERNSGSTSTKKNWGTQIPLVSARDSGVDIAILCASDGIKWTTYLRDVFSQLVPKEEGARKIRVESKNVEEIGDDIGQLQAVKLRDAKLQIVILSPCFLIHIGNHGKSELGQVFRPEKVLALLLGVEKSCLCEAHLSALYSFKDWHHLKVRNMDIGFVYEVLSEGIKILNKCELYSRYRDERNAKFKLTPRKITKASQQRVYILLDNQVKKSEVKIVIDKNNQESVTVKSWHMINPYTIDFKMPEDFLEVSSLLLISVLVNDKGIGSRQLKCESSLDTLKTVLDSVSNTTEFMCQALNINPTCDELDMKLSIAVRNHIPVQKLHDKHIYSKDGAIFPTWIHFSAFYGLECLTWSLLEVVGGESALTMPNCKGHTPSVLAYQRGFTALAEDLEAVALVSALAAEMNYACPGQTMPSQRRRKLTREESYTFPPPPLPLPRTSLSNYDPVPSPRQVFPDAHKQGNPGVFEYLVPGEAATPEIDEVIETTETENAMGQLSTCTHTPSPPPPPPPTFSRSVSGGDIISEFPPPPSPISLRNFASVDTAASTSMALVPYTRNIEPQMRSNASDFHYIWMHGSTDSNNAGGINKDYNEQVNTLVAAWLAKTDIKKFVEEHKVKIVEIKNIFDTSVQRGRESRSGTAGEPRGREAEASTETTTTRTQLGSDVEDFQQNSILDVFIDLMTGRTKNSPLLWRQPAIKYPNDYTDEPAIASPVDLSSCDEDGNHSITTHITMKEKSIPRSDFVQSSNHSLQKPKSTPQKHKIKKQNSHPSVSRLMMMEERTPVPPPRMSSAYVSADQINIPPQWQVEEYKRQKNKPRPNITSGMPFSSRCRGDWPRSNSLPNDKDCDDDDDYYLHIGPAK</sequence>
<accession>A0AAE1K9I3</accession>
<dbReference type="PANTHER" id="PTHR16267">
    <property type="entry name" value="BANK1/PIK3AP1 FAMILY MEMBER"/>
    <property type="match status" value="1"/>
</dbReference>
<dbReference type="Pfam" id="PF18567">
    <property type="entry name" value="TIR_3"/>
    <property type="match status" value="1"/>
</dbReference>
<keyword evidence="1" id="KW-0597">Phosphoprotein</keyword>
<dbReference type="InterPro" id="IPR035897">
    <property type="entry name" value="Toll_tir_struct_dom_sf"/>
</dbReference>
<feature type="compositionally biased region" description="Polar residues" evidence="2">
    <location>
        <begin position="26"/>
        <end position="46"/>
    </location>
</feature>
<gene>
    <name evidence="4" type="ORF">Pcinc_026947</name>
</gene>
<dbReference type="EMBL" id="JAWQEG010003170">
    <property type="protein sequence ID" value="KAK3867592.1"/>
    <property type="molecule type" value="Genomic_DNA"/>
</dbReference>
<proteinExistence type="predicted"/>
<feature type="region of interest" description="Disordered" evidence="2">
    <location>
        <begin position="726"/>
        <end position="761"/>
    </location>
</feature>
<dbReference type="PANTHER" id="PTHR16267:SF11">
    <property type="entry name" value="STUMPS, ISOFORM E"/>
    <property type="match status" value="1"/>
</dbReference>
<dbReference type="Gene3D" id="3.40.50.10140">
    <property type="entry name" value="Toll/interleukin-1 receptor homology (TIR) domain"/>
    <property type="match status" value="1"/>
</dbReference>
<dbReference type="GO" id="GO:0005829">
    <property type="term" value="C:cytosol"/>
    <property type="evidence" value="ECO:0007669"/>
    <property type="project" value="TreeGrafter"/>
</dbReference>
<name>A0AAE1K9I3_PETCI</name>
<dbReference type="AlphaFoldDB" id="A0AAE1K9I3"/>
<feature type="compositionally biased region" description="Polar residues" evidence="2">
    <location>
        <begin position="8"/>
        <end position="18"/>
    </location>
</feature>
<organism evidence="4 5">
    <name type="scientific">Petrolisthes cinctipes</name>
    <name type="common">Flat porcelain crab</name>
    <dbReference type="NCBI Taxonomy" id="88211"/>
    <lineage>
        <taxon>Eukaryota</taxon>
        <taxon>Metazoa</taxon>
        <taxon>Ecdysozoa</taxon>
        <taxon>Arthropoda</taxon>
        <taxon>Crustacea</taxon>
        <taxon>Multicrustacea</taxon>
        <taxon>Malacostraca</taxon>
        <taxon>Eumalacostraca</taxon>
        <taxon>Eucarida</taxon>
        <taxon>Decapoda</taxon>
        <taxon>Pleocyemata</taxon>
        <taxon>Anomura</taxon>
        <taxon>Galatheoidea</taxon>
        <taxon>Porcellanidae</taxon>
        <taxon>Petrolisthes</taxon>
    </lineage>
</organism>